<proteinExistence type="predicted"/>
<name>A0A0A8YSW9_ARUDO</name>
<organism evidence="1">
    <name type="scientific">Arundo donax</name>
    <name type="common">Giant reed</name>
    <name type="synonym">Donax arundinaceus</name>
    <dbReference type="NCBI Taxonomy" id="35708"/>
    <lineage>
        <taxon>Eukaryota</taxon>
        <taxon>Viridiplantae</taxon>
        <taxon>Streptophyta</taxon>
        <taxon>Embryophyta</taxon>
        <taxon>Tracheophyta</taxon>
        <taxon>Spermatophyta</taxon>
        <taxon>Magnoliopsida</taxon>
        <taxon>Liliopsida</taxon>
        <taxon>Poales</taxon>
        <taxon>Poaceae</taxon>
        <taxon>PACMAD clade</taxon>
        <taxon>Arundinoideae</taxon>
        <taxon>Arundineae</taxon>
        <taxon>Arundo</taxon>
    </lineage>
</organism>
<dbReference type="EMBL" id="GBRH01272263">
    <property type="protein sequence ID" value="JAD25632.1"/>
    <property type="molecule type" value="Transcribed_RNA"/>
</dbReference>
<protein>
    <submittedName>
        <fullName evidence="1">Uncharacterized protein</fullName>
    </submittedName>
</protein>
<reference evidence="1" key="2">
    <citation type="journal article" date="2015" name="Data Brief">
        <title>Shoot transcriptome of the giant reed, Arundo donax.</title>
        <authorList>
            <person name="Barrero R.A."/>
            <person name="Guerrero F.D."/>
            <person name="Moolhuijzen P."/>
            <person name="Goolsby J.A."/>
            <person name="Tidwell J."/>
            <person name="Bellgard S.E."/>
            <person name="Bellgard M.I."/>
        </authorList>
    </citation>
    <scope>NUCLEOTIDE SEQUENCE</scope>
    <source>
        <tissue evidence="1">Shoot tissue taken approximately 20 cm above the soil surface</tissue>
    </source>
</reference>
<dbReference type="AlphaFoldDB" id="A0A0A8YSW9"/>
<accession>A0A0A8YSW9</accession>
<sequence length="24" mass="2837">MTAMVKRKLPVVYFFQPTTGQQYC</sequence>
<evidence type="ECO:0000313" key="1">
    <source>
        <dbReference type="EMBL" id="JAD25632.1"/>
    </source>
</evidence>
<reference evidence="1" key="1">
    <citation type="submission" date="2014-09" db="EMBL/GenBank/DDBJ databases">
        <authorList>
            <person name="Magalhaes I.L.F."/>
            <person name="Oliveira U."/>
            <person name="Santos F.R."/>
            <person name="Vidigal T.H.D.A."/>
            <person name="Brescovit A.D."/>
            <person name="Santos A.J."/>
        </authorList>
    </citation>
    <scope>NUCLEOTIDE SEQUENCE</scope>
    <source>
        <tissue evidence="1">Shoot tissue taken approximately 20 cm above the soil surface</tissue>
    </source>
</reference>